<dbReference type="PROSITE" id="PS00375">
    <property type="entry name" value="UDPGT"/>
    <property type="match status" value="1"/>
</dbReference>
<evidence type="ECO:0000256" key="1">
    <source>
        <dbReference type="ARBA" id="ARBA00009995"/>
    </source>
</evidence>
<dbReference type="InterPro" id="IPR035595">
    <property type="entry name" value="UDP_glycos_trans_CS"/>
</dbReference>
<gene>
    <name evidence="6" type="ORF">CXB51_008642</name>
</gene>
<evidence type="ECO:0000256" key="2">
    <source>
        <dbReference type="ARBA" id="ARBA00022676"/>
    </source>
</evidence>
<dbReference type="Gene3D" id="3.40.50.2000">
    <property type="entry name" value="Glycogen Phosphorylase B"/>
    <property type="match status" value="4"/>
</dbReference>
<sequence>MSNIRFRDVPSFFRANNPNDIMFDFLGFEAQNCIKAPAIIINTFDELEHEVLEAIAVKFPRIYTIGPLRLLARHMLEEPSKSMNSNLWKEDTYCIEWLNKRELNSVVYVNYGSITVMSEKHLKEFAWGLANSKHPFLWIVRPDIVMGDSAILDEEFLEEIKDRGLITSWCNQYEVLSHPSVGVFLTHCGWNSTLEAISGGLPVICWPFFADQQTNCRYACTHWGIGMEVDYDVKRENIEFLVKEMMERHEGKKMKEKASEWKKKAEEATDVGGLSYCNFDRFVKEALKHDISIIILMAIEWEWASALLGMIANNADLGTIDSQSPRLPQIIRETAKSLEFKVEWYVRYGIIAAADVLGIPEVQFWTASACSFMGSLHFSELLKRGIFPFPSKYFLRSLGSSIRLLKVCLVEQKNGNVYDETFLTDGTLDKPIDWVPEMSTIRFRDRPSFFRANNPNDIMFDFLGSEAQNCLKAPAIIFNTFDELEHEVLGAIAVKFPRIYTIGPLCLLARHMLEEPSKSMNSSLWKEDTYCIEWLNKRELNSVVYVNYGSITVMSEKHLKEFAWGLANSKHPFLWIVRPDIVMGDSAILDEEFLEEIKPI</sequence>
<organism evidence="6 7">
    <name type="scientific">Gossypium anomalum</name>
    <dbReference type="NCBI Taxonomy" id="47600"/>
    <lineage>
        <taxon>Eukaryota</taxon>
        <taxon>Viridiplantae</taxon>
        <taxon>Streptophyta</taxon>
        <taxon>Embryophyta</taxon>
        <taxon>Tracheophyta</taxon>
        <taxon>Spermatophyta</taxon>
        <taxon>Magnoliopsida</taxon>
        <taxon>eudicotyledons</taxon>
        <taxon>Gunneridae</taxon>
        <taxon>Pentapetalae</taxon>
        <taxon>rosids</taxon>
        <taxon>malvids</taxon>
        <taxon>Malvales</taxon>
        <taxon>Malvaceae</taxon>
        <taxon>Malvoideae</taxon>
        <taxon>Gossypium</taxon>
    </lineage>
</organism>
<comment type="similarity">
    <text evidence="1 4">Belongs to the UDP-glycosyltransferase family.</text>
</comment>
<keyword evidence="7" id="KW-1185">Reference proteome</keyword>
<dbReference type="EMBL" id="JAHUZN010000004">
    <property type="protein sequence ID" value="KAG8497346.1"/>
    <property type="molecule type" value="Genomic_DNA"/>
</dbReference>
<keyword evidence="2 4" id="KW-0328">Glycosyltransferase</keyword>
<evidence type="ECO:0000313" key="6">
    <source>
        <dbReference type="EMBL" id="KAG8497346.1"/>
    </source>
</evidence>
<evidence type="ECO:0000256" key="3">
    <source>
        <dbReference type="ARBA" id="ARBA00022679"/>
    </source>
</evidence>
<dbReference type="AlphaFoldDB" id="A0A8J6D6Y7"/>
<dbReference type="PANTHER" id="PTHR11926">
    <property type="entry name" value="GLUCOSYL/GLUCURONOSYL TRANSFERASES"/>
    <property type="match status" value="1"/>
</dbReference>
<comment type="caution">
    <text evidence="6">The sequence shown here is derived from an EMBL/GenBank/DDBJ whole genome shotgun (WGS) entry which is preliminary data.</text>
</comment>
<dbReference type="FunFam" id="3.40.50.2000:FF:000027">
    <property type="entry name" value="Glycosyltransferase"/>
    <property type="match status" value="1"/>
</dbReference>
<dbReference type="GO" id="GO:0080044">
    <property type="term" value="F:quercetin 7-O-glucosyltransferase activity"/>
    <property type="evidence" value="ECO:0007669"/>
    <property type="project" value="TreeGrafter"/>
</dbReference>
<dbReference type="OrthoDB" id="1927969at2759"/>
<dbReference type="CDD" id="cd03784">
    <property type="entry name" value="GT1_Gtf-like"/>
    <property type="match status" value="1"/>
</dbReference>
<dbReference type="Proteomes" id="UP000701853">
    <property type="component" value="Chromosome 4"/>
</dbReference>
<keyword evidence="3 4" id="KW-0808">Transferase</keyword>
<proteinExistence type="inferred from homology"/>
<dbReference type="PANTHER" id="PTHR11926:SF1365">
    <property type="entry name" value="GLYCOSYLTRANSFERASE"/>
    <property type="match status" value="1"/>
</dbReference>
<dbReference type="InterPro" id="IPR002213">
    <property type="entry name" value="UDP_glucos_trans"/>
</dbReference>
<accession>A0A8J6D6Y7</accession>
<evidence type="ECO:0000256" key="4">
    <source>
        <dbReference type="RuleBase" id="RU003718"/>
    </source>
</evidence>
<dbReference type="GO" id="GO:0080043">
    <property type="term" value="F:quercetin 3-O-glucosyltransferase activity"/>
    <property type="evidence" value="ECO:0007669"/>
    <property type="project" value="TreeGrafter"/>
</dbReference>
<evidence type="ECO:0000313" key="7">
    <source>
        <dbReference type="Proteomes" id="UP000701853"/>
    </source>
</evidence>
<dbReference type="EC" id="2.4.1.-" evidence="5"/>
<dbReference type="SUPFAM" id="SSF53756">
    <property type="entry name" value="UDP-Glycosyltransferase/glycogen phosphorylase"/>
    <property type="match status" value="2"/>
</dbReference>
<reference evidence="6 7" key="1">
    <citation type="journal article" date="2021" name="bioRxiv">
        <title>The Gossypium anomalum genome as a resource for cotton improvement and evolutionary analysis of hybrid incompatibility.</title>
        <authorList>
            <person name="Grover C.E."/>
            <person name="Yuan D."/>
            <person name="Arick M.A."/>
            <person name="Miller E.R."/>
            <person name="Hu G."/>
            <person name="Peterson D.G."/>
            <person name="Wendel J.F."/>
            <person name="Udall J.A."/>
        </authorList>
    </citation>
    <scope>NUCLEOTIDE SEQUENCE [LARGE SCALE GENOMIC DNA]</scope>
    <source>
        <strain evidence="6">JFW-Udall</strain>
        <tissue evidence="6">Leaf</tissue>
    </source>
</reference>
<name>A0A8J6D6Y7_9ROSI</name>
<evidence type="ECO:0000256" key="5">
    <source>
        <dbReference type="RuleBase" id="RU362057"/>
    </source>
</evidence>
<protein>
    <recommendedName>
        <fullName evidence="5">Glycosyltransferase</fullName>
        <ecNumber evidence="5">2.4.1.-</ecNumber>
    </recommendedName>
</protein>
<dbReference type="Pfam" id="PF00201">
    <property type="entry name" value="UDPGT"/>
    <property type="match status" value="1"/>
</dbReference>